<comment type="caution">
    <text evidence="1">The sequence shown here is derived from an EMBL/GenBank/DDBJ whole genome shotgun (WGS) entry which is preliminary data.</text>
</comment>
<reference evidence="1" key="1">
    <citation type="journal article" date="2023" name="G3 (Bethesda)">
        <title>A reference genome for the long-term kleptoplast-retaining sea slug Elysia crispata morphotype clarki.</title>
        <authorList>
            <person name="Eastman K.E."/>
            <person name="Pendleton A.L."/>
            <person name="Shaikh M.A."/>
            <person name="Suttiyut T."/>
            <person name="Ogas R."/>
            <person name="Tomko P."/>
            <person name="Gavelis G."/>
            <person name="Widhalm J.R."/>
            <person name="Wisecaver J.H."/>
        </authorList>
    </citation>
    <scope>NUCLEOTIDE SEQUENCE</scope>
    <source>
        <strain evidence="1">ECLA1</strain>
    </source>
</reference>
<protein>
    <submittedName>
        <fullName evidence="1">Uncharacterized protein</fullName>
    </submittedName>
</protein>
<organism evidence="1 2">
    <name type="scientific">Elysia crispata</name>
    <name type="common">lettuce slug</name>
    <dbReference type="NCBI Taxonomy" id="231223"/>
    <lineage>
        <taxon>Eukaryota</taxon>
        <taxon>Metazoa</taxon>
        <taxon>Spiralia</taxon>
        <taxon>Lophotrochozoa</taxon>
        <taxon>Mollusca</taxon>
        <taxon>Gastropoda</taxon>
        <taxon>Heterobranchia</taxon>
        <taxon>Euthyneura</taxon>
        <taxon>Panpulmonata</taxon>
        <taxon>Sacoglossa</taxon>
        <taxon>Placobranchoidea</taxon>
        <taxon>Plakobranchidae</taxon>
        <taxon>Elysia</taxon>
    </lineage>
</organism>
<dbReference type="Proteomes" id="UP001283361">
    <property type="component" value="Unassembled WGS sequence"/>
</dbReference>
<accession>A0AAE1D111</accession>
<name>A0AAE1D111_9GAST</name>
<proteinExistence type="predicted"/>
<keyword evidence="2" id="KW-1185">Reference proteome</keyword>
<gene>
    <name evidence="1" type="ORF">RRG08_056206</name>
</gene>
<evidence type="ECO:0000313" key="1">
    <source>
        <dbReference type="EMBL" id="KAK3749326.1"/>
    </source>
</evidence>
<dbReference type="EMBL" id="JAWDGP010005946">
    <property type="protein sequence ID" value="KAK3749326.1"/>
    <property type="molecule type" value="Genomic_DNA"/>
</dbReference>
<evidence type="ECO:0000313" key="2">
    <source>
        <dbReference type="Proteomes" id="UP001283361"/>
    </source>
</evidence>
<dbReference type="AlphaFoldDB" id="A0AAE1D111"/>
<sequence>MLDIATSPKSLSVFHNKSFEERYGRPGDVEAVSVVVVVVPPQQMCIFRAGTASGTSTRALVLIVSGDETIVVLSEMLGFRSGGPRFESRRSMQG</sequence>